<dbReference type="EMBL" id="CM047583">
    <property type="protein sequence ID" value="KAI9912428.1"/>
    <property type="molecule type" value="Genomic_DNA"/>
</dbReference>
<keyword evidence="2" id="KW-1185">Reference proteome</keyword>
<protein>
    <submittedName>
        <fullName evidence="1">Uncharacterized protein</fullName>
    </submittedName>
</protein>
<evidence type="ECO:0000313" key="2">
    <source>
        <dbReference type="Proteomes" id="UP001163321"/>
    </source>
</evidence>
<accession>A0ACC0W0X9</accession>
<gene>
    <name evidence="1" type="ORF">PsorP6_006401</name>
</gene>
<evidence type="ECO:0000313" key="1">
    <source>
        <dbReference type="EMBL" id="KAI9912428.1"/>
    </source>
</evidence>
<name>A0ACC0W0X9_9STRA</name>
<dbReference type="Proteomes" id="UP001163321">
    <property type="component" value="Chromosome 4"/>
</dbReference>
<proteinExistence type="predicted"/>
<reference evidence="1 2" key="1">
    <citation type="journal article" date="2022" name="bioRxiv">
        <title>The genome of the oomycete Peronosclerospora sorghi, a cosmopolitan pathogen of maize and sorghum, is inflated with dispersed pseudogenes.</title>
        <authorList>
            <person name="Fletcher K."/>
            <person name="Martin F."/>
            <person name="Isakeit T."/>
            <person name="Cavanaugh K."/>
            <person name="Magill C."/>
            <person name="Michelmore R."/>
        </authorList>
    </citation>
    <scope>NUCLEOTIDE SEQUENCE [LARGE SCALE GENOMIC DNA]</scope>
    <source>
        <strain evidence="1">P6</strain>
    </source>
</reference>
<comment type="caution">
    <text evidence="1">The sequence shown here is derived from an EMBL/GenBank/DDBJ whole genome shotgun (WGS) entry which is preliminary data.</text>
</comment>
<organism evidence="1 2">
    <name type="scientific">Peronosclerospora sorghi</name>
    <dbReference type="NCBI Taxonomy" id="230839"/>
    <lineage>
        <taxon>Eukaryota</taxon>
        <taxon>Sar</taxon>
        <taxon>Stramenopiles</taxon>
        <taxon>Oomycota</taxon>
        <taxon>Peronosporomycetes</taxon>
        <taxon>Peronosporales</taxon>
        <taxon>Peronosporaceae</taxon>
        <taxon>Peronosclerospora</taxon>
    </lineage>
</organism>
<sequence>MSPVCEGLVAKLNELMDFLRFAQLPRANFHGVVTFMFRESPDENTPLVCIRTIDMRRGSSPLCDFMLASRPVAHLTDGVTGLEVENTTLHPQDPFLPDVAVVYVSLADFLYMYSGEAAATEIARMVMSGRVSVPWSSSGKLKAFAESFDFSTEKWDAYYANLKARGIVATIPECTQKCCTKSKREDIEANWLLVSDSTTTTGGGDWEVVSDLQCLNVSKEQRTEMRKLFSFTSLEDWLPKLWDGNEHDARPIRALQSNVKNSLCDLKSMAGRFFVSLEA</sequence>